<dbReference type="AlphaFoldDB" id="A0A105VI14"/>
<feature type="signal peptide" evidence="2">
    <location>
        <begin position="1"/>
        <end position="21"/>
    </location>
</feature>
<feature type="region of interest" description="Disordered" evidence="1">
    <location>
        <begin position="29"/>
        <end position="75"/>
    </location>
</feature>
<keyword evidence="2" id="KW-0732">Signal</keyword>
<evidence type="ECO:0000256" key="1">
    <source>
        <dbReference type="SAM" id="MobiDB-lite"/>
    </source>
</evidence>
<evidence type="ECO:0008006" key="5">
    <source>
        <dbReference type="Google" id="ProtNLM"/>
    </source>
</evidence>
<proteinExistence type="predicted"/>
<sequence>MKKALKFAGFGSAALIALVLAMGISGCSDQKGNKGTSPDSAASAVTPKAAEQNESSVAEAKSEHNESPPVEEEAAEKNLDMTADQYAKNFNAIMAKLKEPFRIKPRVEKGESADTFKSALNDNLYVIGSISKTTGKLTSIVFMGAGDGTVESGANIIIVATGALTAAVPNGTTKTVGPVVGSLMSDFDQKSGKSASKVFNDVKLWHTRSEQMGAWFGAEPA</sequence>
<dbReference type="PROSITE" id="PS51257">
    <property type="entry name" value="PROKAR_LIPOPROTEIN"/>
    <property type="match status" value="1"/>
</dbReference>
<organism evidence="3 4">
    <name type="scientific">Burkholderia territorii</name>
    <dbReference type="NCBI Taxonomy" id="1503055"/>
    <lineage>
        <taxon>Bacteria</taxon>
        <taxon>Pseudomonadati</taxon>
        <taxon>Pseudomonadota</taxon>
        <taxon>Betaproteobacteria</taxon>
        <taxon>Burkholderiales</taxon>
        <taxon>Burkholderiaceae</taxon>
        <taxon>Burkholderia</taxon>
        <taxon>Burkholderia cepacia complex</taxon>
    </lineage>
</organism>
<gene>
    <name evidence="3" type="ORF">WT27_04905</name>
</gene>
<reference evidence="3 4" key="1">
    <citation type="submission" date="2015-11" db="EMBL/GenBank/DDBJ databases">
        <title>Expanding the genomic diversity of Burkholderia species for the development of highly accurate diagnostics.</title>
        <authorList>
            <person name="Sahl J."/>
            <person name="Keim P."/>
            <person name="Wagner D."/>
        </authorList>
    </citation>
    <scope>NUCLEOTIDE SEQUENCE [LARGE SCALE GENOMIC DNA]</scope>
    <source>
        <strain evidence="3 4">MSMB1301WGS</strain>
    </source>
</reference>
<keyword evidence="4" id="KW-1185">Reference proteome</keyword>
<comment type="caution">
    <text evidence="3">The sequence shown here is derived from an EMBL/GenBank/DDBJ whole genome shotgun (WGS) entry which is preliminary data.</text>
</comment>
<evidence type="ECO:0000313" key="4">
    <source>
        <dbReference type="Proteomes" id="UP000062317"/>
    </source>
</evidence>
<feature type="chain" id="PRO_5007125098" description="Lipoprotein" evidence="2">
    <location>
        <begin position="22"/>
        <end position="221"/>
    </location>
</feature>
<evidence type="ECO:0000256" key="2">
    <source>
        <dbReference type="SAM" id="SignalP"/>
    </source>
</evidence>
<feature type="compositionally biased region" description="Polar residues" evidence="1">
    <location>
        <begin position="29"/>
        <end position="40"/>
    </location>
</feature>
<dbReference type="EMBL" id="LPEQ01000069">
    <property type="protein sequence ID" value="KVV48236.1"/>
    <property type="molecule type" value="Genomic_DNA"/>
</dbReference>
<name>A0A105VI14_9BURK</name>
<dbReference type="Proteomes" id="UP000062317">
    <property type="component" value="Unassembled WGS sequence"/>
</dbReference>
<dbReference type="RefSeq" id="WP_060106283.1">
    <property type="nucleotide sequence ID" value="NZ_LPEQ01000069.1"/>
</dbReference>
<protein>
    <recommendedName>
        <fullName evidence="5">Lipoprotein</fullName>
    </recommendedName>
</protein>
<evidence type="ECO:0000313" key="3">
    <source>
        <dbReference type="EMBL" id="KVV48236.1"/>
    </source>
</evidence>
<accession>A0A105VI14</accession>